<comment type="caution">
    <text evidence="5">The sequence shown here is derived from an EMBL/GenBank/DDBJ whole genome shotgun (WGS) entry which is preliminary data.</text>
</comment>
<accession>A0A1F7RKG1</accession>
<dbReference type="Pfam" id="PF00899">
    <property type="entry name" value="ThiF"/>
    <property type="match status" value="1"/>
</dbReference>
<organism evidence="5 6">
    <name type="scientific">Candidatus Schekmanbacteria bacterium RBG_13_48_7</name>
    <dbReference type="NCBI Taxonomy" id="1817878"/>
    <lineage>
        <taxon>Bacteria</taxon>
        <taxon>Candidatus Schekmaniibacteriota</taxon>
    </lineage>
</organism>
<dbReference type="EMBL" id="MGDD01000336">
    <property type="protein sequence ID" value="OGL42012.1"/>
    <property type="molecule type" value="Genomic_DNA"/>
</dbReference>
<evidence type="ECO:0000259" key="4">
    <source>
        <dbReference type="Pfam" id="PF00899"/>
    </source>
</evidence>
<dbReference type="PANTHER" id="PTHR10953">
    <property type="entry name" value="UBIQUITIN-ACTIVATING ENZYME E1"/>
    <property type="match status" value="1"/>
</dbReference>
<reference evidence="5 6" key="1">
    <citation type="journal article" date="2016" name="Nat. Commun.">
        <title>Thousands of microbial genomes shed light on interconnected biogeochemical processes in an aquifer system.</title>
        <authorList>
            <person name="Anantharaman K."/>
            <person name="Brown C.T."/>
            <person name="Hug L.A."/>
            <person name="Sharon I."/>
            <person name="Castelle C.J."/>
            <person name="Probst A.J."/>
            <person name="Thomas B.C."/>
            <person name="Singh A."/>
            <person name="Wilkins M.J."/>
            <person name="Karaoz U."/>
            <person name="Brodie E.L."/>
            <person name="Williams K.H."/>
            <person name="Hubbard S.S."/>
            <person name="Banfield J.F."/>
        </authorList>
    </citation>
    <scope>NUCLEOTIDE SEQUENCE [LARGE SCALE GENOMIC DNA]</scope>
</reference>
<evidence type="ECO:0000256" key="3">
    <source>
        <dbReference type="ARBA" id="ARBA00022840"/>
    </source>
</evidence>
<dbReference type="AlphaFoldDB" id="A0A1F7RKG1"/>
<protein>
    <recommendedName>
        <fullName evidence="4">THIF-type NAD/FAD binding fold domain-containing protein</fullName>
    </recommendedName>
</protein>
<dbReference type="PANTHER" id="PTHR10953:SF102">
    <property type="entry name" value="ADENYLYLTRANSFERASE AND SULFURTRANSFERASE MOCS3"/>
    <property type="match status" value="1"/>
</dbReference>
<keyword evidence="2" id="KW-0547">Nucleotide-binding</keyword>
<name>A0A1F7RKG1_9BACT</name>
<dbReference type="Gene3D" id="3.40.50.720">
    <property type="entry name" value="NAD(P)-binding Rossmann-like Domain"/>
    <property type="match status" value="1"/>
</dbReference>
<dbReference type="FunFam" id="3.40.50.720:FF:000033">
    <property type="entry name" value="Adenylyltransferase and sulfurtransferase MOCS3"/>
    <property type="match status" value="1"/>
</dbReference>
<keyword evidence="1" id="KW-0808">Transferase</keyword>
<dbReference type="GO" id="GO:0008641">
    <property type="term" value="F:ubiquitin-like modifier activating enzyme activity"/>
    <property type="evidence" value="ECO:0007669"/>
    <property type="project" value="InterPro"/>
</dbReference>
<dbReference type="SUPFAM" id="SSF69572">
    <property type="entry name" value="Activating enzymes of the ubiquitin-like proteins"/>
    <property type="match status" value="1"/>
</dbReference>
<dbReference type="InterPro" id="IPR000594">
    <property type="entry name" value="ThiF_NAD_FAD-bd"/>
</dbReference>
<proteinExistence type="predicted"/>
<dbReference type="InterPro" id="IPR045886">
    <property type="entry name" value="ThiF/MoeB/HesA"/>
</dbReference>
<dbReference type="CDD" id="cd00757">
    <property type="entry name" value="ThiF_MoeB_HesA_family"/>
    <property type="match status" value="1"/>
</dbReference>
<sequence>MKRINKKISDAKILIAGAGGLGSPAAIILANAGVRYIGIADYDHVELSNLQRQILHTTTRVGKLKTESSRETLKNIFPDLHVELHSERLSAKNILKIIDGYDLVIDGVDNFSTRYLLNDACYFAKIPMIEGGVGQFEGQVTVFFPDESPCLRCIFPEPPPEGIVPTCHEAGVLGPVAGAVGSFQAWEAIKFFTEDGVSLIGKLWIFDALPLEIRIIRWPRNENCALCGSNPTIITLESMKYSCDVF</sequence>
<dbReference type="GO" id="GO:0005829">
    <property type="term" value="C:cytosol"/>
    <property type="evidence" value="ECO:0007669"/>
    <property type="project" value="TreeGrafter"/>
</dbReference>
<gene>
    <name evidence="5" type="ORF">A2161_12425</name>
</gene>
<dbReference type="GO" id="GO:0016779">
    <property type="term" value="F:nucleotidyltransferase activity"/>
    <property type="evidence" value="ECO:0007669"/>
    <property type="project" value="TreeGrafter"/>
</dbReference>
<dbReference type="InterPro" id="IPR035985">
    <property type="entry name" value="Ubiquitin-activating_enz"/>
</dbReference>
<dbReference type="Proteomes" id="UP000179266">
    <property type="component" value="Unassembled WGS sequence"/>
</dbReference>
<dbReference type="GO" id="GO:0008146">
    <property type="term" value="F:sulfotransferase activity"/>
    <property type="evidence" value="ECO:0007669"/>
    <property type="project" value="TreeGrafter"/>
</dbReference>
<evidence type="ECO:0000256" key="2">
    <source>
        <dbReference type="ARBA" id="ARBA00022741"/>
    </source>
</evidence>
<evidence type="ECO:0000313" key="6">
    <source>
        <dbReference type="Proteomes" id="UP000179266"/>
    </source>
</evidence>
<keyword evidence="3" id="KW-0067">ATP-binding</keyword>
<evidence type="ECO:0000313" key="5">
    <source>
        <dbReference type="EMBL" id="OGL42012.1"/>
    </source>
</evidence>
<dbReference type="GO" id="GO:0005524">
    <property type="term" value="F:ATP binding"/>
    <property type="evidence" value="ECO:0007669"/>
    <property type="project" value="UniProtKB-KW"/>
</dbReference>
<evidence type="ECO:0000256" key="1">
    <source>
        <dbReference type="ARBA" id="ARBA00022679"/>
    </source>
</evidence>
<feature type="domain" description="THIF-type NAD/FAD binding fold" evidence="4">
    <location>
        <begin position="6"/>
        <end position="225"/>
    </location>
</feature>
<dbReference type="GO" id="GO:0004792">
    <property type="term" value="F:thiosulfate-cyanide sulfurtransferase activity"/>
    <property type="evidence" value="ECO:0007669"/>
    <property type="project" value="TreeGrafter"/>
</dbReference>